<evidence type="ECO:0000313" key="1">
    <source>
        <dbReference type="EMBL" id="CAK5043803.1"/>
    </source>
</evidence>
<dbReference type="Proteomes" id="UP001497535">
    <property type="component" value="Unassembled WGS sequence"/>
</dbReference>
<reference evidence="1" key="1">
    <citation type="submission" date="2023-11" db="EMBL/GenBank/DDBJ databases">
        <authorList>
            <person name="Poullet M."/>
        </authorList>
    </citation>
    <scope>NUCLEOTIDE SEQUENCE</scope>
    <source>
        <strain evidence="1">E1834</strain>
    </source>
</reference>
<proteinExistence type="predicted"/>
<sequence>MNKWLDSGSAIVSSTSESVLDSYEEQAIENTSKSEKIVENDKRLEQQQPLFYFILNPLHAPNNVDNQKSEHQVMEQSSQQHIGWETEKAPKRI</sequence>
<protein>
    <submittedName>
        <fullName evidence="1">Uncharacterized protein</fullName>
    </submittedName>
</protein>
<gene>
    <name evidence="1" type="ORF">MENTE1834_LOCUS11255</name>
</gene>
<name>A0ACB0YES0_MELEN</name>
<dbReference type="EMBL" id="CAVMJV010000011">
    <property type="protein sequence ID" value="CAK5043803.1"/>
    <property type="molecule type" value="Genomic_DNA"/>
</dbReference>
<comment type="caution">
    <text evidence="1">The sequence shown here is derived from an EMBL/GenBank/DDBJ whole genome shotgun (WGS) entry which is preliminary data.</text>
</comment>
<evidence type="ECO:0000313" key="2">
    <source>
        <dbReference type="Proteomes" id="UP001497535"/>
    </source>
</evidence>
<keyword evidence="2" id="KW-1185">Reference proteome</keyword>
<organism evidence="1 2">
    <name type="scientific">Meloidogyne enterolobii</name>
    <name type="common">Root-knot nematode worm</name>
    <name type="synonym">Meloidogyne mayaguensis</name>
    <dbReference type="NCBI Taxonomy" id="390850"/>
    <lineage>
        <taxon>Eukaryota</taxon>
        <taxon>Metazoa</taxon>
        <taxon>Ecdysozoa</taxon>
        <taxon>Nematoda</taxon>
        <taxon>Chromadorea</taxon>
        <taxon>Rhabditida</taxon>
        <taxon>Tylenchina</taxon>
        <taxon>Tylenchomorpha</taxon>
        <taxon>Tylenchoidea</taxon>
        <taxon>Meloidogynidae</taxon>
        <taxon>Meloidogyninae</taxon>
        <taxon>Meloidogyne</taxon>
    </lineage>
</organism>
<accession>A0ACB0YES0</accession>